<sequence length="157" mass="18217">MLQIVFFSILFTFTFTESMKNDWTCNSQDAEITYSSCDAKKPIPIININPCLSWRKTRGNLSFYYVPRKDMKELYFNVHMELRSAIIVPKRKEVICRGVDDKYSFCRVLKGETINTTVPFSYSSLKFPKGLYIFIAEAFSGSTEDSMFCCNITLKLK</sequence>
<dbReference type="InterPro" id="IPR014756">
    <property type="entry name" value="Ig_E-set"/>
</dbReference>
<evidence type="ECO:0000313" key="14">
    <source>
        <dbReference type="Ensembl" id="ENSMODP00000038420.2"/>
    </source>
</evidence>
<evidence type="ECO:0000256" key="6">
    <source>
        <dbReference type="ARBA" id="ARBA00023157"/>
    </source>
</evidence>
<keyword evidence="6" id="KW-1015">Disulfide bond</keyword>
<dbReference type="GO" id="GO:0034142">
    <property type="term" value="P:toll-like receptor 4 signaling pathway"/>
    <property type="evidence" value="ECO:0000318"/>
    <property type="project" value="GO_Central"/>
</dbReference>
<evidence type="ECO:0000256" key="8">
    <source>
        <dbReference type="ARBA" id="ARBA00023198"/>
    </source>
</evidence>
<reference evidence="14" key="3">
    <citation type="submission" date="2025-09" db="UniProtKB">
        <authorList>
            <consortium name="Ensembl"/>
        </authorList>
    </citation>
    <scope>IDENTIFICATION</scope>
</reference>
<dbReference type="InParanoid" id="F6QBE6"/>
<reference evidence="14" key="2">
    <citation type="submission" date="2025-08" db="UniProtKB">
        <authorList>
            <consortium name="Ensembl"/>
        </authorList>
    </citation>
    <scope>IDENTIFICATION</scope>
</reference>
<dbReference type="Proteomes" id="UP000002280">
    <property type="component" value="Chromosome 3"/>
</dbReference>
<dbReference type="CTD" id="23643"/>
<dbReference type="FunCoup" id="F6QBE6">
    <property type="interactions" value="23"/>
</dbReference>
<dbReference type="SMART" id="SM00737">
    <property type="entry name" value="ML"/>
    <property type="match status" value="1"/>
</dbReference>
<feature type="chain" id="PRO_5003344703" description="Lymphocyte antigen 96" evidence="12">
    <location>
        <begin position="17"/>
        <end position="157"/>
    </location>
</feature>
<dbReference type="Gene3D" id="2.60.40.770">
    <property type="match status" value="1"/>
</dbReference>
<dbReference type="OMA" id="HWKEVLC"/>
<feature type="domain" description="MD-2-related lipid-recognition" evidence="13">
    <location>
        <begin position="34"/>
        <end position="154"/>
    </location>
</feature>
<dbReference type="PANTHER" id="PTHR15218:SF0">
    <property type="entry name" value="LYMPHOCYTE ANTIGEN 96"/>
    <property type="match status" value="1"/>
</dbReference>
<comment type="function">
    <text evidence="9">Binds bacterial lipopolysaccharide (LPS). Cooperates with TLR4 in the innate immune response to bacterial lipopolysaccharide (LPS), and with TLR2 in the response to cell wall components from Gram-positive and Gram-negative bacteria. Enhances TLR4-dependent activation of NF-kappa-B. Cells expressing both LY96 and TLR4, but not TLR4 alone, respond to LPS.</text>
</comment>
<accession>F6QBE6</accession>
<evidence type="ECO:0000256" key="11">
    <source>
        <dbReference type="ARBA" id="ARBA00083036"/>
    </source>
</evidence>
<dbReference type="HOGENOM" id="CLU_141711_0_0_1"/>
<dbReference type="Bgee" id="ENSMODG00000025610">
    <property type="expression patterns" value="Expressed in uterine wall and 20 other cell types or tissues"/>
</dbReference>
<dbReference type="GO" id="GO:0031666">
    <property type="term" value="P:positive regulation of lipopolysaccharide-mediated signaling pathway"/>
    <property type="evidence" value="ECO:0000318"/>
    <property type="project" value="GO_Central"/>
</dbReference>
<dbReference type="GeneTree" id="ENSGT00390000000742"/>
<protein>
    <recommendedName>
        <fullName evidence="10">Lymphocyte antigen 96</fullName>
    </recommendedName>
    <alternativeName>
        <fullName evidence="11">Protein MD-2</fullName>
    </alternativeName>
</protein>
<name>F6QBE6_MONDO</name>
<dbReference type="SUPFAM" id="SSF81296">
    <property type="entry name" value="E set domains"/>
    <property type="match status" value="1"/>
</dbReference>
<dbReference type="GO" id="GO:0035662">
    <property type="term" value="F:Toll-like receptor 4 binding"/>
    <property type="evidence" value="ECO:0007669"/>
    <property type="project" value="InterPro"/>
</dbReference>
<organism evidence="14 15">
    <name type="scientific">Monodelphis domestica</name>
    <name type="common">Gray short-tailed opossum</name>
    <dbReference type="NCBI Taxonomy" id="13616"/>
    <lineage>
        <taxon>Eukaryota</taxon>
        <taxon>Metazoa</taxon>
        <taxon>Chordata</taxon>
        <taxon>Craniata</taxon>
        <taxon>Vertebrata</taxon>
        <taxon>Euteleostomi</taxon>
        <taxon>Mammalia</taxon>
        <taxon>Metatheria</taxon>
        <taxon>Didelphimorphia</taxon>
        <taxon>Didelphidae</taxon>
        <taxon>Monodelphis</taxon>
    </lineage>
</organism>
<dbReference type="InterPro" id="IPR003172">
    <property type="entry name" value="ML_dom"/>
</dbReference>
<feature type="signal peptide" evidence="12">
    <location>
        <begin position="1"/>
        <end position="16"/>
    </location>
</feature>
<keyword evidence="5" id="KW-0391">Immunity</keyword>
<dbReference type="GO" id="GO:0001875">
    <property type="term" value="F:lipopolysaccharide immune receptor activity"/>
    <property type="evidence" value="ECO:0000318"/>
    <property type="project" value="GO_Central"/>
</dbReference>
<evidence type="ECO:0000256" key="2">
    <source>
        <dbReference type="ARBA" id="ARBA00022525"/>
    </source>
</evidence>
<dbReference type="Ensembl" id="ENSMODT00000040020.3">
    <property type="protein sequence ID" value="ENSMODP00000038420.2"/>
    <property type="gene ID" value="ENSMODG00000025610.3"/>
</dbReference>
<dbReference type="GeneID" id="100027990"/>
<reference evidence="14 15" key="1">
    <citation type="journal article" date="2007" name="Nature">
        <title>Genome of the marsupial Monodelphis domestica reveals innovation in non-coding sequences.</title>
        <authorList>
            <person name="Mikkelsen T.S."/>
            <person name="Wakefield M.J."/>
            <person name="Aken B."/>
            <person name="Amemiya C.T."/>
            <person name="Chang J.L."/>
            <person name="Duke S."/>
            <person name="Garber M."/>
            <person name="Gentles A.J."/>
            <person name="Goodstadt L."/>
            <person name="Heger A."/>
            <person name="Jurka J."/>
            <person name="Kamal M."/>
            <person name="Mauceli E."/>
            <person name="Searle S.M."/>
            <person name="Sharpe T."/>
            <person name="Baker M.L."/>
            <person name="Batzer M.A."/>
            <person name="Benos P.V."/>
            <person name="Belov K."/>
            <person name="Clamp M."/>
            <person name="Cook A."/>
            <person name="Cuff J."/>
            <person name="Das R."/>
            <person name="Davidow L."/>
            <person name="Deakin J.E."/>
            <person name="Fazzari M.J."/>
            <person name="Glass J.L."/>
            <person name="Grabherr M."/>
            <person name="Greally J.M."/>
            <person name="Gu W."/>
            <person name="Hore T.A."/>
            <person name="Huttley G.A."/>
            <person name="Kleber M."/>
            <person name="Jirtle R.L."/>
            <person name="Koina E."/>
            <person name="Lee J.T."/>
            <person name="Mahony S."/>
            <person name="Marra M.A."/>
            <person name="Miller R.D."/>
            <person name="Nicholls R.D."/>
            <person name="Oda M."/>
            <person name="Papenfuss A.T."/>
            <person name="Parra Z.E."/>
            <person name="Pollock D.D."/>
            <person name="Ray D.A."/>
            <person name="Schein J.E."/>
            <person name="Speed T.P."/>
            <person name="Thompson K."/>
            <person name="VandeBerg J.L."/>
            <person name="Wade C.M."/>
            <person name="Walker J.A."/>
            <person name="Waters P.D."/>
            <person name="Webber C."/>
            <person name="Weidman J.R."/>
            <person name="Xie X."/>
            <person name="Zody M.C."/>
            <person name="Baldwin J."/>
            <person name="Abdouelleil A."/>
            <person name="Abdulkadir J."/>
            <person name="Abebe A."/>
            <person name="Abera B."/>
            <person name="Abreu J."/>
            <person name="Acer S.C."/>
            <person name="Aftuck L."/>
            <person name="Alexander A."/>
            <person name="An P."/>
            <person name="Anderson E."/>
            <person name="Anderson S."/>
            <person name="Arachi H."/>
            <person name="Azer M."/>
            <person name="Bachantsang P."/>
            <person name="Barry A."/>
            <person name="Bayul T."/>
            <person name="Berlin A."/>
            <person name="Bessette D."/>
            <person name="Bloom T."/>
            <person name="Bloom T."/>
            <person name="Boguslavskiy L."/>
            <person name="Bonnet C."/>
            <person name="Boukhgalter B."/>
            <person name="Bourzgui I."/>
            <person name="Brown A."/>
            <person name="Cahill P."/>
            <person name="Channer S."/>
            <person name="Cheshatsang Y."/>
            <person name="Chuda L."/>
            <person name="Citroen M."/>
            <person name="Collymore A."/>
            <person name="Cooke P."/>
            <person name="Costello M."/>
            <person name="D'Aco K."/>
            <person name="Daza R."/>
            <person name="De Haan G."/>
            <person name="DeGray S."/>
            <person name="DeMaso C."/>
            <person name="Dhargay N."/>
            <person name="Dooley K."/>
            <person name="Dooley E."/>
            <person name="Doricent M."/>
            <person name="Dorje P."/>
            <person name="Dorjee K."/>
            <person name="Dupes A."/>
            <person name="Elong R."/>
            <person name="Falk J."/>
            <person name="Farina A."/>
            <person name="Faro S."/>
            <person name="Ferguson D."/>
            <person name="Fisher S."/>
            <person name="Foley C.D."/>
            <person name="Franke A."/>
            <person name="Friedrich D."/>
            <person name="Gadbois L."/>
            <person name="Gearin G."/>
            <person name="Gearin C.R."/>
            <person name="Giannoukos G."/>
            <person name="Goode T."/>
            <person name="Graham J."/>
            <person name="Grandbois E."/>
            <person name="Grewal S."/>
            <person name="Gyaltsen K."/>
            <person name="Hafez N."/>
            <person name="Hagos B."/>
            <person name="Hall J."/>
            <person name="Henson C."/>
            <person name="Hollinger A."/>
            <person name="Honan T."/>
            <person name="Huard M.D."/>
            <person name="Hughes L."/>
            <person name="Hurhula B."/>
            <person name="Husby M.E."/>
            <person name="Kamat A."/>
            <person name="Kanga B."/>
            <person name="Kashin S."/>
            <person name="Khazanovich D."/>
            <person name="Kisner P."/>
            <person name="Lance K."/>
            <person name="Lara M."/>
            <person name="Lee W."/>
            <person name="Lennon N."/>
            <person name="Letendre F."/>
            <person name="LeVine R."/>
            <person name="Lipovsky A."/>
            <person name="Liu X."/>
            <person name="Liu J."/>
            <person name="Liu S."/>
            <person name="Lokyitsang T."/>
            <person name="Lokyitsang Y."/>
            <person name="Lubonja R."/>
            <person name="Lui A."/>
            <person name="MacDonald P."/>
            <person name="Magnisalis V."/>
            <person name="Maru K."/>
            <person name="Matthews C."/>
            <person name="McCusker W."/>
            <person name="McDonough S."/>
            <person name="Mehta T."/>
            <person name="Meldrim J."/>
            <person name="Meneus L."/>
            <person name="Mihai O."/>
            <person name="Mihalev A."/>
            <person name="Mihova T."/>
            <person name="Mittelman R."/>
            <person name="Mlenga V."/>
            <person name="Montmayeur A."/>
            <person name="Mulrain L."/>
            <person name="Navidi A."/>
            <person name="Naylor J."/>
            <person name="Negash T."/>
            <person name="Nguyen T."/>
            <person name="Nguyen N."/>
            <person name="Nicol R."/>
            <person name="Norbu C."/>
            <person name="Norbu N."/>
            <person name="Novod N."/>
            <person name="O'Neill B."/>
            <person name="Osman S."/>
            <person name="Markiewicz E."/>
            <person name="Oyono O.L."/>
            <person name="Patti C."/>
            <person name="Phunkhang P."/>
            <person name="Pierre F."/>
            <person name="Priest M."/>
            <person name="Raghuraman S."/>
            <person name="Rege F."/>
            <person name="Reyes R."/>
            <person name="Rise C."/>
            <person name="Rogov P."/>
            <person name="Ross K."/>
            <person name="Ryan E."/>
            <person name="Settipalli S."/>
            <person name="Shea T."/>
            <person name="Sherpa N."/>
            <person name="Shi L."/>
            <person name="Shih D."/>
            <person name="Sparrow T."/>
            <person name="Spaulding J."/>
            <person name="Stalker J."/>
            <person name="Stange-Thomann N."/>
            <person name="Stavropoulos S."/>
            <person name="Stone C."/>
            <person name="Strader C."/>
            <person name="Tesfaye S."/>
            <person name="Thomson T."/>
            <person name="Thoulutsang Y."/>
            <person name="Thoulutsang D."/>
            <person name="Topham K."/>
            <person name="Topping I."/>
            <person name="Tsamla T."/>
            <person name="Vassiliev H."/>
            <person name="Vo A."/>
            <person name="Wangchuk T."/>
            <person name="Wangdi T."/>
            <person name="Weiand M."/>
            <person name="Wilkinson J."/>
            <person name="Wilson A."/>
            <person name="Yadav S."/>
            <person name="Young G."/>
            <person name="Yu Q."/>
            <person name="Zembek L."/>
            <person name="Zhong D."/>
            <person name="Zimmer A."/>
            <person name="Zwirko Z."/>
            <person name="Jaffe D.B."/>
            <person name="Alvarez P."/>
            <person name="Brockman W."/>
            <person name="Butler J."/>
            <person name="Chin C."/>
            <person name="Gnerre S."/>
            <person name="MacCallum I."/>
            <person name="Graves J.A."/>
            <person name="Ponting C.P."/>
            <person name="Breen M."/>
            <person name="Samollow P.B."/>
            <person name="Lander E.S."/>
            <person name="Lindblad-Toh K."/>
        </authorList>
    </citation>
    <scope>NUCLEOTIDE SEQUENCE [LARGE SCALE GENOMIC DNA]</scope>
</reference>
<dbReference type="AlphaFoldDB" id="F6QBE6"/>
<comment type="subcellular location">
    <subcellularLocation>
        <location evidence="1">Secreted</location>
        <location evidence="1">Extracellular space</location>
    </subcellularLocation>
</comment>
<evidence type="ECO:0000256" key="3">
    <source>
        <dbReference type="ARBA" id="ARBA00022588"/>
    </source>
</evidence>
<dbReference type="OrthoDB" id="9907947at2759"/>
<evidence type="ECO:0000256" key="9">
    <source>
        <dbReference type="ARBA" id="ARBA00059198"/>
    </source>
</evidence>
<dbReference type="FunFam" id="2.60.40.770:FF:000003">
    <property type="entry name" value="Lymphocyte antigen 96"/>
    <property type="match status" value="1"/>
</dbReference>
<evidence type="ECO:0000256" key="10">
    <source>
        <dbReference type="ARBA" id="ARBA00072342"/>
    </source>
</evidence>
<gene>
    <name evidence="14" type="primary">LY96</name>
</gene>
<evidence type="ECO:0000256" key="5">
    <source>
        <dbReference type="ARBA" id="ARBA00022859"/>
    </source>
</evidence>
<dbReference type="STRING" id="13616.ENSMODP00000038420"/>
<dbReference type="InterPro" id="IPR039217">
    <property type="entry name" value="LY96"/>
</dbReference>
<keyword evidence="8" id="KW-0395">Inflammatory response</keyword>
<dbReference type="SMR" id="F6QBE6"/>
<evidence type="ECO:0000256" key="12">
    <source>
        <dbReference type="SAM" id="SignalP"/>
    </source>
</evidence>
<evidence type="ECO:0000313" key="15">
    <source>
        <dbReference type="Proteomes" id="UP000002280"/>
    </source>
</evidence>
<dbReference type="RefSeq" id="XP_007487014.1">
    <property type="nucleotide sequence ID" value="XM_007486952.3"/>
</dbReference>
<dbReference type="PANTHER" id="PTHR15218">
    <property type="entry name" value="MD-1, MD-2 - RELATED"/>
    <property type="match status" value="1"/>
</dbReference>
<keyword evidence="7" id="KW-0325">Glycoprotein</keyword>
<evidence type="ECO:0000256" key="7">
    <source>
        <dbReference type="ARBA" id="ARBA00023180"/>
    </source>
</evidence>
<proteinExistence type="predicted"/>
<dbReference type="GO" id="GO:0001530">
    <property type="term" value="F:lipopolysaccharide binding"/>
    <property type="evidence" value="ECO:0007669"/>
    <property type="project" value="InterPro"/>
</dbReference>
<dbReference type="eggNOG" id="ENOG502TEK6">
    <property type="taxonomic scope" value="Eukaryota"/>
</dbReference>
<evidence type="ECO:0000256" key="1">
    <source>
        <dbReference type="ARBA" id="ARBA00004239"/>
    </source>
</evidence>
<dbReference type="KEGG" id="mdo:100027990"/>
<dbReference type="GO" id="GO:0046696">
    <property type="term" value="C:lipopolysaccharide receptor complex"/>
    <property type="evidence" value="ECO:0000318"/>
    <property type="project" value="GO_Central"/>
</dbReference>
<dbReference type="GO" id="GO:0071222">
    <property type="term" value="P:cellular response to lipopolysaccharide"/>
    <property type="evidence" value="ECO:0000318"/>
    <property type="project" value="GO_Central"/>
</dbReference>
<dbReference type="GO" id="GO:0006954">
    <property type="term" value="P:inflammatory response"/>
    <property type="evidence" value="ECO:0007669"/>
    <property type="project" value="UniProtKB-KW"/>
</dbReference>
<keyword evidence="3" id="KW-0399">Innate immunity</keyword>
<evidence type="ECO:0000259" key="13">
    <source>
        <dbReference type="SMART" id="SM00737"/>
    </source>
</evidence>
<keyword evidence="15" id="KW-1185">Reference proteome</keyword>
<evidence type="ECO:0000256" key="4">
    <source>
        <dbReference type="ARBA" id="ARBA00022729"/>
    </source>
</evidence>
<dbReference type="GO" id="GO:0045087">
    <property type="term" value="P:innate immune response"/>
    <property type="evidence" value="ECO:0007669"/>
    <property type="project" value="UniProtKB-KW"/>
</dbReference>
<dbReference type="GO" id="GO:0005576">
    <property type="term" value="C:extracellular region"/>
    <property type="evidence" value="ECO:0007669"/>
    <property type="project" value="UniProtKB-SubCell"/>
</dbReference>
<dbReference type="GO" id="GO:0032497">
    <property type="term" value="P:detection of lipopolysaccharide"/>
    <property type="evidence" value="ECO:0000318"/>
    <property type="project" value="GO_Central"/>
</dbReference>
<keyword evidence="2" id="KW-0964">Secreted</keyword>
<keyword evidence="4 12" id="KW-0732">Signal</keyword>